<organism evidence="1 4">
    <name type="scientific">Medicago truncatula</name>
    <name type="common">Barrel medic</name>
    <name type="synonym">Medicago tribuloides</name>
    <dbReference type="NCBI Taxonomy" id="3880"/>
    <lineage>
        <taxon>Eukaryota</taxon>
        <taxon>Viridiplantae</taxon>
        <taxon>Streptophyta</taxon>
        <taxon>Embryophyta</taxon>
        <taxon>Tracheophyta</taxon>
        <taxon>Spermatophyta</taxon>
        <taxon>Magnoliopsida</taxon>
        <taxon>eudicotyledons</taxon>
        <taxon>Gunneridae</taxon>
        <taxon>Pentapetalae</taxon>
        <taxon>rosids</taxon>
        <taxon>fabids</taxon>
        <taxon>Fabales</taxon>
        <taxon>Fabaceae</taxon>
        <taxon>Papilionoideae</taxon>
        <taxon>50 kb inversion clade</taxon>
        <taxon>NPAAA clade</taxon>
        <taxon>Hologalegina</taxon>
        <taxon>IRL clade</taxon>
        <taxon>Trifolieae</taxon>
        <taxon>Medicago</taxon>
    </lineage>
</organism>
<dbReference type="EMBL" id="PSQE01000007">
    <property type="protein sequence ID" value="RHN46410.1"/>
    <property type="molecule type" value="Genomic_DNA"/>
</dbReference>
<keyword evidence="4" id="KW-1185">Reference proteome</keyword>
<evidence type="ECO:0000313" key="1">
    <source>
        <dbReference type="EMBL" id="AES79451.1"/>
    </source>
</evidence>
<gene>
    <name evidence="1" type="ordered locus">MTR_7g067500</name>
    <name evidence="2" type="ORF">MtrunA17_Chr7g0241901</name>
</gene>
<dbReference type="OMA" id="WFINTKE"/>
<dbReference type="HOGENOM" id="CLU_095495_0_0_1"/>
<reference evidence="3" key="3">
    <citation type="submission" date="2015-04" db="UniProtKB">
        <authorList>
            <consortium name="EnsemblPlants"/>
        </authorList>
    </citation>
    <scope>IDENTIFICATION</scope>
    <source>
        <strain evidence="3">cv. Jemalong A17</strain>
    </source>
</reference>
<dbReference type="PaxDb" id="3880-AES79451"/>
<dbReference type="EMBL" id="CM001223">
    <property type="protein sequence ID" value="AES79451.1"/>
    <property type="molecule type" value="Genomic_DNA"/>
</dbReference>
<reference evidence="1 4" key="2">
    <citation type="journal article" date="2014" name="BMC Genomics">
        <title>An improved genome release (version Mt4.0) for the model legume Medicago truncatula.</title>
        <authorList>
            <person name="Tang H."/>
            <person name="Krishnakumar V."/>
            <person name="Bidwell S."/>
            <person name="Rosen B."/>
            <person name="Chan A."/>
            <person name="Zhou S."/>
            <person name="Gentzbittel L."/>
            <person name="Childs K.L."/>
            <person name="Yandell M."/>
            <person name="Gundlach H."/>
            <person name="Mayer K.F."/>
            <person name="Schwartz D.C."/>
            <person name="Town C.D."/>
        </authorList>
    </citation>
    <scope>GENOME REANNOTATION</scope>
    <source>
        <strain evidence="3 4">cv. Jemalong A17</strain>
    </source>
</reference>
<evidence type="ECO:0000313" key="4">
    <source>
        <dbReference type="Proteomes" id="UP000002051"/>
    </source>
</evidence>
<proteinExistence type="predicted"/>
<accession>G7KRA9</accession>
<reference evidence="2" key="4">
    <citation type="journal article" date="2018" name="Nat. Plants">
        <title>Whole-genome landscape of Medicago truncatula symbiotic genes.</title>
        <authorList>
            <person name="Pecrix Y."/>
            <person name="Gamas P."/>
            <person name="Carrere S."/>
        </authorList>
    </citation>
    <scope>NUCLEOTIDE SEQUENCE</scope>
    <source>
        <tissue evidence="2">Leaves</tissue>
    </source>
</reference>
<dbReference type="Gramene" id="rna40892">
    <property type="protein sequence ID" value="RHN46410.1"/>
    <property type="gene ID" value="gene40892"/>
</dbReference>
<protein>
    <submittedName>
        <fullName evidence="1 3">Uncharacterized protein</fullName>
    </submittedName>
</protein>
<dbReference type="AlphaFoldDB" id="G7KRA9"/>
<dbReference type="Proteomes" id="UP000265566">
    <property type="component" value="Chromosome 7"/>
</dbReference>
<dbReference type="Proteomes" id="UP000002051">
    <property type="component" value="Unassembled WGS sequence"/>
</dbReference>
<reference evidence="1 4" key="1">
    <citation type="journal article" date="2011" name="Nature">
        <title>The Medicago genome provides insight into the evolution of rhizobial symbioses.</title>
        <authorList>
            <person name="Young N.D."/>
            <person name="Debelle F."/>
            <person name="Oldroyd G.E."/>
            <person name="Geurts R."/>
            <person name="Cannon S.B."/>
            <person name="Udvardi M.K."/>
            <person name="Benedito V.A."/>
            <person name="Mayer K.F."/>
            <person name="Gouzy J."/>
            <person name="Schoof H."/>
            <person name="Van de Peer Y."/>
            <person name="Proost S."/>
            <person name="Cook D.R."/>
            <person name="Meyers B.C."/>
            <person name="Spannagl M."/>
            <person name="Cheung F."/>
            <person name="De Mita S."/>
            <person name="Krishnakumar V."/>
            <person name="Gundlach H."/>
            <person name="Zhou S."/>
            <person name="Mudge J."/>
            <person name="Bharti A.K."/>
            <person name="Murray J.D."/>
            <person name="Naoumkina M.A."/>
            <person name="Rosen B."/>
            <person name="Silverstein K.A."/>
            <person name="Tang H."/>
            <person name="Rombauts S."/>
            <person name="Zhao P.X."/>
            <person name="Zhou P."/>
            <person name="Barbe V."/>
            <person name="Bardou P."/>
            <person name="Bechner M."/>
            <person name="Bellec A."/>
            <person name="Berger A."/>
            <person name="Berges H."/>
            <person name="Bidwell S."/>
            <person name="Bisseling T."/>
            <person name="Choisne N."/>
            <person name="Couloux A."/>
            <person name="Denny R."/>
            <person name="Deshpande S."/>
            <person name="Dai X."/>
            <person name="Doyle J.J."/>
            <person name="Dudez A.M."/>
            <person name="Farmer A.D."/>
            <person name="Fouteau S."/>
            <person name="Franken C."/>
            <person name="Gibelin C."/>
            <person name="Gish J."/>
            <person name="Goldstein S."/>
            <person name="Gonzalez A.J."/>
            <person name="Green P.J."/>
            <person name="Hallab A."/>
            <person name="Hartog M."/>
            <person name="Hua A."/>
            <person name="Humphray S.J."/>
            <person name="Jeong D.H."/>
            <person name="Jing Y."/>
            <person name="Jocker A."/>
            <person name="Kenton S.M."/>
            <person name="Kim D.J."/>
            <person name="Klee K."/>
            <person name="Lai H."/>
            <person name="Lang C."/>
            <person name="Lin S."/>
            <person name="Macmil S.L."/>
            <person name="Magdelenat G."/>
            <person name="Matthews L."/>
            <person name="McCorrison J."/>
            <person name="Monaghan E.L."/>
            <person name="Mun J.H."/>
            <person name="Najar F.Z."/>
            <person name="Nicholson C."/>
            <person name="Noirot C."/>
            <person name="O'Bleness M."/>
            <person name="Paule C.R."/>
            <person name="Poulain J."/>
            <person name="Prion F."/>
            <person name="Qin B."/>
            <person name="Qu C."/>
            <person name="Retzel E.F."/>
            <person name="Riddle C."/>
            <person name="Sallet E."/>
            <person name="Samain S."/>
            <person name="Samson N."/>
            <person name="Sanders I."/>
            <person name="Saurat O."/>
            <person name="Scarpelli C."/>
            <person name="Schiex T."/>
            <person name="Segurens B."/>
            <person name="Severin A.J."/>
            <person name="Sherrier D.J."/>
            <person name="Shi R."/>
            <person name="Sims S."/>
            <person name="Singer S.R."/>
            <person name="Sinharoy S."/>
            <person name="Sterck L."/>
            <person name="Viollet A."/>
            <person name="Wang B.B."/>
            <person name="Wang K."/>
            <person name="Wang M."/>
            <person name="Wang X."/>
            <person name="Warfsmann J."/>
            <person name="Weissenbach J."/>
            <person name="White D.D."/>
            <person name="White J.D."/>
            <person name="Wiley G.B."/>
            <person name="Wincker P."/>
            <person name="Xing Y."/>
            <person name="Yang L."/>
            <person name="Yao Z."/>
            <person name="Ying F."/>
            <person name="Zhai J."/>
            <person name="Zhou L."/>
            <person name="Zuber A."/>
            <person name="Denarie J."/>
            <person name="Dixon R.A."/>
            <person name="May G.D."/>
            <person name="Schwartz D.C."/>
            <person name="Rogers J."/>
            <person name="Quetier F."/>
            <person name="Town C.D."/>
            <person name="Roe B.A."/>
        </authorList>
    </citation>
    <scope>NUCLEOTIDE SEQUENCE [LARGE SCALE GENOMIC DNA]</scope>
    <source>
        <strain evidence="1">A17</strain>
        <strain evidence="3 4">cv. Jemalong A17</strain>
    </source>
</reference>
<sequence length="199" mass="23314">MSHEIIEEKEEESHWFINTKEQKEKIMKIIQYQKSLYLSTSSSSSSSSAASSSSYSKSSSLLDLMKVGSTSMRRLFDMEHTSLSNHFDYYSGSPIIKPISLWDSDSEREFQDPWDLIKKIGSKKFHGIDRESELASKGSRMDEDFGSHNRNDIKVKHNKLTRKRKFRKLPGLGFWRCGRFRFALTLRRIKFRIWGRKIS</sequence>
<dbReference type="EnsemblPlants" id="AES79451">
    <property type="protein sequence ID" value="AES79451"/>
    <property type="gene ID" value="MTR_7g067500"/>
</dbReference>
<evidence type="ECO:0000313" key="2">
    <source>
        <dbReference type="EMBL" id="RHN46410.1"/>
    </source>
</evidence>
<dbReference type="eggNOG" id="ENOG502S0AT">
    <property type="taxonomic scope" value="Eukaryota"/>
</dbReference>
<name>G7KRA9_MEDTR</name>
<evidence type="ECO:0000313" key="3">
    <source>
        <dbReference type="EnsemblPlants" id="AES79451"/>
    </source>
</evidence>